<organism evidence="2 3">
    <name type="scientific">Haloarchaeobius amylolyticus</name>
    <dbReference type="NCBI Taxonomy" id="1198296"/>
    <lineage>
        <taxon>Archaea</taxon>
        <taxon>Methanobacteriati</taxon>
        <taxon>Methanobacteriota</taxon>
        <taxon>Stenosarchaea group</taxon>
        <taxon>Halobacteria</taxon>
        <taxon>Halobacteriales</taxon>
        <taxon>Halorubellaceae</taxon>
        <taxon>Haloarchaeobius</taxon>
    </lineage>
</organism>
<evidence type="ECO:0000313" key="3">
    <source>
        <dbReference type="Proteomes" id="UP001597076"/>
    </source>
</evidence>
<evidence type="ECO:0000259" key="1">
    <source>
        <dbReference type="Pfam" id="PF04577"/>
    </source>
</evidence>
<dbReference type="RefSeq" id="WP_390287748.1">
    <property type="nucleotide sequence ID" value="NZ_JBHUDI010000006.1"/>
</dbReference>
<sequence>MKVKTLGRRLGERGFSHATKLVGMKHSQITRSELYNLFVQNDSLISYGEFESVTVPKPDAYNEKLADMDRWVGTHTISKPFVGIVHDARLVGSPPLAFTGSKYIADASVSRNVQTLNIINSASEMPRRVVSGNTQSERIEEAVLLHHSWVDGYFHWVAETLTRLEGVERYTSKTGRRPKLIVGPELNSFQRQSLALLGYGEDDLINWRSAYCTVDRLVVPSMRREIDPPNPSPFSHSWLRSQLRQQALDEVDTTQFSDRVYISRRDAASRRVSNDAEVNAMLERYDFESYELSDMCVQETIALFAQADCIVGPHGAGFTDLSYTNDAAVVELMPRDRINGIYFMLAKQVGDWYGYLVCDRPNQRDVVVETEQLKSILKAALERDCRRASTR</sequence>
<accession>A0ABD6BGY6</accession>
<evidence type="ECO:0000313" key="2">
    <source>
        <dbReference type="EMBL" id="MFD1564318.1"/>
    </source>
</evidence>
<dbReference type="AlphaFoldDB" id="A0ABD6BGY6"/>
<dbReference type="Pfam" id="PF04577">
    <property type="entry name" value="Glyco_transf_61"/>
    <property type="match status" value="1"/>
</dbReference>
<name>A0ABD6BGY6_9EURY</name>
<dbReference type="EMBL" id="JBHUDI010000006">
    <property type="protein sequence ID" value="MFD1564318.1"/>
    <property type="molecule type" value="Genomic_DNA"/>
</dbReference>
<protein>
    <submittedName>
        <fullName evidence="2">Glycosyltransferase family 61 protein</fullName>
    </submittedName>
</protein>
<dbReference type="InterPro" id="IPR049625">
    <property type="entry name" value="Glyco_transf_61_cat"/>
</dbReference>
<reference evidence="2 3" key="1">
    <citation type="journal article" date="2019" name="Int. J. Syst. Evol. Microbiol.">
        <title>The Global Catalogue of Microorganisms (GCM) 10K type strain sequencing project: providing services to taxonomists for standard genome sequencing and annotation.</title>
        <authorList>
            <consortium name="The Broad Institute Genomics Platform"/>
            <consortium name="The Broad Institute Genome Sequencing Center for Infectious Disease"/>
            <person name="Wu L."/>
            <person name="Ma J."/>
        </authorList>
    </citation>
    <scope>NUCLEOTIDE SEQUENCE [LARGE SCALE GENOMIC DNA]</scope>
    <source>
        <strain evidence="2 3">CGMCC 1.12230</strain>
    </source>
</reference>
<comment type="caution">
    <text evidence="2">The sequence shown here is derived from an EMBL/GenBank/DDBJ whole genome shotgun (WGS) entry which is preliminary data.</text>
</comment>
<dbReference type="Proteomes" id="UP001597076">
    <property type="component" value="Unassembled WGS sequence"/>
</dbReference>
<feature type="domain" description="Glycosyltransferase 61 catalytic" evidence="1">
    <location>
        <begin position="153"/>
        <end position="326"/>
    </location>
</feature>
<proteinExistence type="predicted"/>
<gene>
    <name evidence="2" type="ORF">ACFR99_12240</name>
</gene>
<keyword evidence="3" id="KW-1185">Reference proteome</keyword>